<dbReference type="EMBL" id="MCGN01000010">
    <property type="protein sequence ID" value="ORY92141.1"/>
    <property type="molecule type" value="Genomic_DNA"/>
</dbReference>
<sequence>MVVIGSFTLSHLWMILLNRTTIENNQYQQWSKDKERGKRLTIFTRQGRNVFDQGPRSNWKEVMGNHWWQWFVPIAIRRSTPCDGIQFGYNEETLRELEQERQPSA</sequence>
<evidence type="ECO:0008006" key="4">
    <source>
        <dbReference type="Google" id="ProtNLM"/>
    </source>
</evidence>
<organism evidence="2 3">
    <name type="scientific">Syncephalastrum racemosum</name>
    <name type="common">Filamentous fungus</name>
    <dbReference type="NCBI Taxonomy" id="13706"/>
    <lineage>
        <taxon>Eukaryota</taxon>
        <taxon>Fungi</taxon>
        <taxon>Fungi incertae sedis</taxon>
        <taxon>Mucoromycota</taxon>
        <taxon>Mucoromycotina</taxon>
        <taxon>Mucoromycetes</taxon>
        <taxon>Mucorales</taxon>
        <taxon>Syncephalastraceae</taxon>
        <taxon>Syncephalastrum</taxon>
    </lineage>
</organism>
<protein>
    <recommendedName>
        <fullName evidence="4">Protein S-acyltransferase</fullName>
    </recommendedName>
</protein>
<evidence type="ECO:0000313" key="2">
    <source>
        <dbReference type="EMBL" id="ORY92141.1"/>
    </source>
</evidence>
<evidence type="ECO:0000313" key="3">
    <source>
        <dbReference type="Proteomes" id="UP000242180"/>
    </source>
</evidence>
<keyword evidence="1" id="KW-0732">Signal</keyword>
<accession>A0A1X2H2Y1</accession>
<gene>
    <name evidence="2" type="ORF">BCR43DRAFT_81989</name>
</gene>
<dbReference type="Proteomes" id="UP000242180">
    <property type="component" value="Unassembled WGS sequence"/>
</dbReference>
<feature type="signal peptide" evidence="1">
    <location>
        <begin position="1"/>
        <end position="24"/>
    </location>
</feature>
<dbReference type="InParanoid" id="A0A1X2H2Y1"/>
<dbReference type="AlphaFoldDB" id="A0A1X2H2Y1"/>
<name>A0A1X2H2Y1_SYNRA</name>
<reference evidence="2 3" key="1">
    <citation type="submission" date="2016-07" db="EMBL/GenBank/DDBJ databases">
        <title>Pervasive Adenine N6-methylation of Active Genes in Fungi.</title>
        <authorList>
            <consortium name="DOE Joint Genome Institute"/>
            <person name="Mondo S.J."/>
            <person name="Dannebaum R.O."/>
            <person name="Kuo R.C."/>
            <person name="Labutti K."/>
            <person name="Haridas S."/>
            <person name="Kuo A."/>
            <person name="Salamov A."/>
            <person name="Ahrendt S.R."/>
            <person name="Lipzen A."/>
            <person name="Sullivan W."/>
            <person name="Andreopoulos W.B."/>
            <person name="Clum A."/>
            <person name="Lindquist E."/>
            <person name="Daum C."/>
            <person name="Ramamoorthy G.K."/>
            <person name="Gryganskyi A."/>
            <person name="Culley D."/>
            <person name="Magnuson J.K."/>
            <person name="James T.Y."/>
            <person name="O'Malley M.A."/>
            <person name="Stajich J.E."/>
            <person name="Spatafora J.W."/>
            <person name="Visel A."/>
            <person name="Grigoriev I.V."/>
        </authorList>
    </citation>
    <scope>NUCLEOTIDE SEQUENCE [LARGE SCALE GENOMIC DNA]</scope>
    <source>
        <strain evidence="2 3">NRRL 2496</strain>
    </source>
</reference>
<proteinExistence type="predicted"/>
<dbReference type="STRING" id="13706.A0A1X2H2Y1"/>
<comment type="caution">
    <text evidence="2">The sequence shown here is derived from an EMBL/GenBank/DDBJ whole genome shotgun (WGS) entry which is preliminary data.</text>
</comment>
<keyword evidence="3" id="KW-1185">Reference proteome</keyword>
<evidence type="ECO:0000256" key="1">
    <source>
        <dbReference type="SAM" id="SignalP"/>
    </source>
</evidence>
<feature type="chain" id="PRO_5013049716" description="Protein S-acyltransferase" evidence="1">
    <location>
        <begin position="25"/>
        <end position="105"/>
    </location>
</feature>
<dbReference type="OrthoDB" id="9909019at2759"/>